<feature type="domain" description="HTH tetR-type" evidence="3">
    <location>
        <begin position="25"/>
        <end position="85"/>
    </location>
</feature>
<accession>A0A1I0RX01</accession>
<dbReference type="Pfam" id="PF00440">
    <property type="entry name" value="TetR_N"/>
    <property type="match status" value="1"/>
</dbReference>
<dbReference type="STRING" id="364200.SAMN04488515_3440"/>
<dbReference type="AlphaFoldDB" id="A0A1I0RX01"/>
<gene>
    <name evidence="4" type="ORF">SAMN04488515_3440</name>
</gene>
<evidence type="ECO:0000256" key="2">
    <source>
        <dbReference type="PROSITE-ProRule" id="PRU00335"/>
    </source>
</evidence>
<keyword evidence="5" id="KW-1185">Reference proteome</keyword>
<dbReference type="Proteomes" id="UP000199167">
    <property type="component" value="Unassembled WGS sequence"/>
</dbReference>
<name>A0A1I0RX01_9RHOB</name>
<reference evidence="4 5" key="1">
    <citation type="submission" date="2016-10" db="EMBL/GenBank/DDBJ databases">
        <authorList>
            <person name="de Groot N.N."/>
        </authorList>
    </citation>
    <scope>NUCLEOTIDE SEQUENCE [LARGE SCALE GENOMIC DNA]</scope>
    <source>
        <strain evidence="4 5">DSM 17925</strain>
    </source>
</reference>
<dbReference type="GO" id="GO:0003677">
    <property type="term" value="F:DNA binding"/>
    <property type="evidence" value="ECO:0007669"/>
    <property type="project" value="UniProtKB-UniRule"/>
</dbReference>
<dbReference type="PRINTS" id="PR00455">
    <property type="entry name" value="HTHTETR"/>
</dbReference>
<evidence type="ECO:0000259" key="3">
    <source>
        <dbReference type="PROSITE" id="PS50977"/>
    </source>
</evidence>
<dbReference type="SUPFAM" id="SSF46689">
    <property type="entry name" value="Homeodomain-like"/>
    <property type="match status" value="1"/>
</dbReference>
<dbReference type="PROSITE" id="PS50977">
    <property type="entry name" value="HTH_TETR_2"/>
    <property type="match status" value="1"/>
</dbReference>
<keyword evidence="1 2" id="KW-0238">DNA-binding</keyword>
<dbReference type="InterPro" id="IPR009057">
    <property type="entry name" value="Homeodomain-like_sf"/>
</dbReference>
<dbReference type="EMBL" id="FOIZ01000002">
    <property type="protein sequence ID" value="SEW46067.1"/>
    <property type="molecule type" value="Genomic_DNA"/>
</dbReference>
<dbReference type="InterPro" id="IPR001647">
    <property type="entry name" value="HTH_TetR"/>
</dbReference>
<sequence>MVNSMNKPVLHRDDPALVPLTGNVKVTRQDWLNAALDVLVNNGASQVKILTLADRMGVSRSSFYWYFKSRADLLDALLDHWQSRNTDALIRQSALPATTITAAVCNVFHCVLDARLFDARLDFAIRDWSRRSDKVRRVLDHSDRRRVDALAAMFARFGFPDAVVRARVLYYMQTGYDDATLAESLEERIAQVPAYLYVFTGQHPQPGEVEALAAYARAASDDE</sequence>
<evidence type="ECO:0000313" key="5">
    <source>
        <dbReference type="Proteomes" id="UP000199167"/>
    </source>
</evidence>
<dbReference type="Gene3D" id="1.10.357.10">
    <property type="entry name" value="Tetracycline Repressor, domain 2"/>
    <property type="match status" value="1"/>
</dbReference>
<proteinExistence type="predicted"/>
<organism evidence="4 5">
    <name type="scientific">Cognatiyoonia koreensis</name>
    <dbReference type="NCBI Taxonomy" id="364200"/>
    <lineage>
        <taxon>Bacteria</taxon>
        <taxon>Pseudomonadati</taxon>
        <taxon>Pseudomonadota</taxon>
        <taxon>Alphaproteobacteria</taxon>
        <taxon>Rhodobacterales</taxon>
        <taxon>Paracoccaceae</taxon>
        <taxon>Cognatiyoonia</taxon>
    </lineage>
</organism>
<protein>
    <submittedName>
        <fullName evidence="4">Transcriptional regulator, TetR family</fullName>
    </submittedName>
</protein>
<evidence type="ECO:0000313" key="4">
    <source>
        <dbReference type="EMBL" id="SEW46067.1"/>
    </source>
</evidence>
<feature type="DNA-binding region" description="H-T-H motif" evidence="2">
    <location>
        <begin position="48"/>
        <end position="67"/>
    </location>
</feature>
<evidence type="ECO:0000256" key="1">
    <source>
        <dbReference type="ARBA" id="ARBA00023125"/>
    </source>
</evidence>